<dbReference type="Pfam" id="PF00672">
    <property type="entry name" value="HAMP"/>
    <property type="match status" value="1"/>
</dbReference>
<dbReference type="InterPro" id="IPR003660">
    <property type="entry name" value="HAMP_dom"/>
</dbReference>
<dbReference type="CDD" id="cd06225">
    <property type="entry name" value="HAMP"/>
    <property type="match status" value="1"/>
</dbReference>
<name>A0ABX1X1Y7_9BACL</name>
<keyword evidence="11 12" id="KW-0472">Membrane</keyword>
<keyword evidence="9" id="KW-0067">ATP-binding</keyword>
<evidence type="ECO:0000256" key="4">
    <source>
        <dbReference type="ARBA" id="ARBA00022475"/>
    </source>
</evidence>
<protein>
    <recommendedName>
        <fullName evidence="3">histidine kinase</fullName>
        <ecNumber evidence="3">2.7.13.3</ecNumber>
    </recommendedName>
</protein>
<evidence type="ECO:0000256" key="7">
    <source>
        <dbReference type="ARBA" id="ARBA00022741"/>
    </source>
</evidence>
<keyword evidence="8" id="KW-0418">Kinase</keyword>
<dbReference type="SUPFAM" id="SSF55874">
    <property type="entry name" value="ATPase domain of HSP90 chaperone/DNA topoisomerase II/histidine kinase"/>
    <property type="match status" value="1"/>
</dbReference>
<evidence type="ECO:0000256" key="10">
    <source>
        <dbReference type="ARBA" id="ARBA00023012"/>
    </source>
</evidence>
<evidence type="ECO:0000313" key="16">
    <source>
        <dbReference type="Proteomes" id="UP000653578"/>
    </source>
</evidence>
<dbReference type="EMBL" id="WHNY01000004">
    <property type="protein sequence ID" value="NOU62433.1"/>
    <property type="molecule type" value="Genomic_DNA"/>
</dbReference>
<evidence type="ECO:0000256" key="6">
    <source>
        <dbReference type="ARBA" id="ARBA00022679"/>
    </source>
</evidence>
<dbReference type="PROSITE" id="PS50109">
    <property type="entry name" value="HIS_KIN"/>
    <property type="match status" value="1"/>
</dbReference>
<dbReference type="InterPro" id="IPR010559">
    <property type="entry name" value="Sig_transdc_His_kin_internal"/>
</dbReference>
<keyword evidence="4" id="KW-1003">Cell membrane</keyword>
<evidence type="ECO:0000256" key="5">
    <source>
        <dbReference type="ARBA" id="ARBA00022553"/>
    </source>
</evidence>
<dbReference type="PANTHER" id="PTHR34220:SF7">
    <property type="entry name" value="SENSOR HISTIDINE KINASE YPDA"/>
    <property type="match status" value="1"/>
</dbReference>
<dbReference type="Gene3D" id="1.10.287.130">
    <property type="match status" value="1"/>
</dbReference>
<comment type="caution">
    <text evidence="15">The sequence shown here is derived from an EMBL/GenBank/DDBJ whole genome shotgun (WGS) entry which is preliminary data.</text>
</comment>
<keyword evidence="12" id="KW-1133">Transmembrane helix</keyword>
<accession>A0ABX1X1Y7</accession>
<keyword evidence="16" id="KW-1185">Reference proteome</keyword>
<keyword evidence="12" id="KW-0812">Transmembrane</keyword>
<keyword evidence="6" id="KW-0808">Transferase</keyword>
<dbReference type="InterPro" id="IPR050640">
    <property type="entry name" value="Bact_2-comp_sensor_kinase"/>
</dbReference>
<keyword evidence="10" id="KW-0902">Two-component regulatory system</keyword>
<dbReference type="Gene3D" id="3.30.450.20">
    <property type="entry name" value="PAS domain"/>
    <property type="match status" value="1"/>
</dbReference>
<dbReference type="PROSITE" id="PS50885">
    <property type="entry name" value="HAMP"/>
    <property type="match status" value="1"/>
</dbReference>
<evidence type="ECO:0000313" key="15">
    <source>
        <dbReference type="EMBL" id="NOU62433.1"/>
    </source>
</evidence>
<proteinExistence type="predicted"/>
<evidence type="ECO:0000256" key="8">
    <source>
        <dbReference type="ARBA" id="ARBA00022777"/>
    </source>
</evidence>
<gene>
    <name evidence="15" type="ORF">GC096_00035</name>
</gene>
<organism evidence="15 16">
    <name type="scientific">Paenibacillus plantarum</name>
    <dbReference type="NCBI Taxonomy" id="2654975"/>
    <lineage>
        <taxon>Bacteria</taxon>
        <taxon>Bacillati</taxon>
        <taxon>Bacillota</taxon>
        <taxon>Bacilli</taxon>
        <taxon>Bacillales</taxon>
        <taxon>Paenibacillaceae</taxon>
        <taxon>Paenibacillus</taxon>
    </lineage>
</organism>
<feature type="domain" description="HAMP" evidence="14">
    <location>
        <begin position="343"/>
        <end position="395"/>
    </location>
</feature>
<evidence type="ECO:0000256" key="12">
    <source>
        <dbReference type="SAM" id="Phobius"/>
    </source>
</evidence>
<evidence type="ECO:0000256" key="11">
    <source>
        <dbReference type="ARBA" id="ARBA00023136"/>
    </source>
</evidence>
<sequence length="616" mass="69765">MTVEFCQTTGALLNGGAYMRMFKKRWPITSILYVMFFCVIVMPIALVTFLSLRAYTDILLTNITSRTMQTLEQVSYSIDQEQSRYIRTSAAIATDKDLISLATSYHRSNESNEQFSYSSQIENQIKSYLHDMPDFVSAMFVYRDGGAYFFEGTHFHNINTRINVNYLKSTSLYKKALQNQGRVMLFGPDENKLIESGDKYIVSAAIAPQFEKSFNDVEMIYFVIQAKMFENLAESSSNQNGSFIILDGNGNIMLDTSKDKNNAIEKKTIEGASNKKSGHFETNEQGGKMFVTFMTMERTDWKIIYITPYDQMTAQVKQIYTFIMNVSASGLILFLIVSFFLVRSIVGPIKSLIYQMNKMKSGSFQVDLDLQGPLEIYSLGKTFQNMAVRIQELIIERQEQEKLKNRAEIDALQSQINPHFLVNTLNAIKIMGMLSKATNLVEMTDSLIKLLSSTFHRGGSYIQVSDEMQSLEKYIHIMKVRYGDRFKVEYDMDASVTNTYILKLLLQPIVENAIIHGFYGKESMGIVKITGKQDNNQLILTITDNGKGMEQRKMGALLQEKKVESLCGIGIANVKDRIRLNYGEAYGLIITSELGLGTEVVVTLPLLSSDPDHPPS</sequence>
<dbReference type="Gene3D" id="3.30.565.10">
    <property type="entry name" value="Histidine kinase-like ATPase, C-terminal domain"/>
    <property type="match status" value="1"/>
</dbReference>
<keyword evidence="7" id="KW-0547">Nucleotide-binding</keyword>
<evidence type="ECO:0000256" key="2">
    <source>
        <dbReference type="ARBA" id="ARBA00004651"/>
    </source>
</evidence>
<dbReference type="InterPro" id="IPR036890">
    <property type="entry name" value="HATPase_C_sf"/>
</dbReference>
<dbReference type="Proteomes" id="UP000653578">
    <property type="component" value="Unassembled WGS sequence"/>
</dbReference>
<feature type="transmembrane region" description="Helical" evidence="12">
    <location>
        <begin position="30"/>
        <end position="52"/>
    </location>
</feature>
<dbReference type="PANTHER" id="PTHR34220">
    <property type="entry name" value="SENSOR HISTIDINE KINASE YPDA"/>
    <property type="match status" value="1"/>
</dbReference>
<dbReference type="InterPro" id="IPR004358">
    <property type="entry name" value="Sig_transdc_His_kin-like_C"/>
</dbReference>
<dbReference type="EC" id="2.7.13.3" evidence="3"/>
<keyword evidence="5" id="KW-0597">Phosphoprotein</keyword>
<dbReference type="InterPro" id="IPR003594">
    <property type="entry name" value="HATPase_dom"/>
</dbReference>
<reference evidence="15 16" key="1">
    <citation type="submission" date="2019-10" db="EMBL/GenBank/DDBJ databases">
        <title>Description of Paenibacillus humi sp. nov.</title>
        <authorList>
            <person name="Carlier A."/>
            <person name="Qi S."/>
        </authorList>
    </citation>
    <scope>NUCLEOTIDE SEQUENCE [LARGE SCALE GENOMIC DNA]</scope>
    <source>
        <strain evidence="15 16">LMG 31461</strain>
    </source>
</reference>
<evidence type="ECO:0000256" key="1">
    <source>
        <dbReference type="ARBA" id="ARBA00000085"/>
    </source>
</evidence>
<evidence type="ECO:0000256" key="9">
    <source>
        <dbReference type="ARBA" id="ARBA00022840"/>
    </source>
</evidence>
<evidence type="ECO:0000256" key="3">
    <source>
        <dbReference type="ARBA" id="ARBA00012438"/>
    </source>
</evidence>
<comment type="catalytic activity">
    <reaction evidence="1">
        <text>ATP + protein L-histidine = ADP + protein N-phospho-L-histidine.</text>
        <dbReference type="EC" id="2.7.13.3"/>
    </reaction>
</comment>
<dbReference type="SMART" id="SM00387">
    <property type="entry name" value="HATPase_c"/>
    <property type="match status" value="1"/>
</dbReference>
<dbReference type="Pfam" id="PF02518">
    <property type="entry name" value="HATPase_c"/>
    <property type="match status" value="1"/>
</dbReference>
<evidence type="ECO:0000259" key="13">
    <source>
        <dbReference type="PROSITE" id="PS50109"/>
    </source>
</evidence>
<feature type="transmembrane region" description="Helical" evidence="12">
    <location>
        <begin position="319"/>
        <end position="342"/>
    </location>
</feature>
<dbReference type="PRINTS" id="PR00344">
    <property type="entry name" value="BCTRLSENSOR"/>
</dbReference>
<dbReference type="Pfam" id="PF06580">
    <property type="entry name" value="His_kinase"/>
    <property type="match status" value="1"/>
</dbReference>
<comment type="subcellular location">
    <subcellularLocation>
        <location evidence="2">Cell membrane</location>
        <topology evidence="2">Multi-pass membrane protein</topology>
    </subcellularLocation>
</comment>
<feature type="domain" description="Histidine kinase" evidence="13">
    <location>
        <begin position="502"/>
        <end position="608"/>
    </location>
</feature>
<dbReference type="SUPFAM" id="SSF158472">
    <property type="entry name" value="HAMP domain-like"/>
    <property type="match status" value="1"/>
</dbReference>
<dbReference type="InterPro" id="IPR005467">
    <property type="entry name" value="His_kinase_dom"/>
</dbReference>
<dbReference type="SMART" id="SM00304">
    <property type="entry name" value="HAMP"/>
    <property type="match status" value="1"/>
</dbReference>
<dbReference type="CDD" id="cd12912">
    <property type="entry name" value="PDC2_MCP_like"/>
    <property type="match status" value="1"/>
</dbReference>
<evidence type="ECO:0000259" key="14">
    <source>
        <dbReference type="PROSITE" id="PS50885"/>
    </source>
</evidence>